<feature type="domain" description="F-box" evidence="1">
    <location>
        <begin position="8"/>
        <end position="58"/>
    </location>
</feature>
<dbReference type="Proteomes" id="UP001375240">
    <property type="component" value="Unassembled WGS sequence"/>
</dbReference>
<sequence length="619" mass="68778">MASATNAPTILERLPYDVVTLVLPHLDLFDIARCRLVSRGFYRLFTDDSVCRFTLKQLFNLAPESFGPSAGHVELTRLIARTSRWVRKDPSRIEKVLVAKGSAAPTCLGWGVAGDILAYQSPSHIEGGEESDRSKLILRCLGQSRREISLDLVDIDPLFDSVQPDELNKWRIWIPQSADRGDKFLTGQKQLPKFMMVASHPRTKVQLQSNPRGVPQRIRDFLNRRAHATPTTVHQALAVVSLDPATLGQVVCHWTIDDEVRCFDANAHYFVYSKKGSKHKYNVCLFDKIIPTWPAVRRPAGLDEVAKSISTFAFLTTKEIYALGADVSGNHLFVSFASSAQIIDVKTGMSLKKTDLSMPPLRDTVPASSVKSRFSFFLPTETTSGDNNKHLTIDLCCHLLYDEVNSDLIHHRQATALWKLDASIRADGTISNLGWRPAFMTTPKISRQHLPVSLNSMTLSSNRLHECLSIPTVRVNAEQMRAGYRSSYAYHHHRSFTLVGSFPSIVTNLYNVSIFEDGHDDDAADGPDSAKSAKWLQPTSSVHVLSPSDAKASTRSARSASGRVEVKIPKPTVDCAPIAVGCGWVVFAKDRSDQCTPLNLYGRIGNIRKADELVIVRFD</sequence>
<dbReference type="SMART" id="SM00256">
    <property type="entry name" value="FBOX"/>
    <property type="match status" value="1"/>
</dbReference>
<protein>
    <recommendedName>
        <fullName evidence="1">F-box domain-containing protein</fullName>
    </recommendedName>
</protein>
<evidence type="ECO:0000313" key="3">
    <source>
        <dbReference type="Proteomes" id="UP001375240"/>
    </source>
</evidence>
<keyword evidence="3" id="KW-1185">Reference proteome</keyword>
<dbReference type="AlphaFoldDB" id="A0AAV9V9W5"/>
<proteinExistence type="predicted"/>
<reference evidence="2 3" key="1">
    <citation type="submission" date="2019-10" db="EMBL/GenBank/DDBJ databases">
        <authorList>
            <person name="Palmer J.M."/>
        </authorList>
    </citation>
    <scope>NUCLEOTIDE SEQUENCE [LARGE SCALE GENOMIC DNA]</scope>
    <source>
        <strain evidence="2 3">TWF696</strain>
    </source>
</reference>
<evidence type="ECO:0000313" key="2">
    <source>
        <dbReference type="EMBL" id="KAK6355288.1"/>
    </source>
</evidence>
<organism evidence="2 3">
    <name type="scientific">Orbilia brochopaga</name>
    <dbReference type="NCBI Taxonomy" id="3140254"/>
    <lineage>
        <taxon>Eukaryota</taxon>
        <taxon>Fungi</taxon>
        <taxon>Dikarya</taxon>
        <taxon>Ascomycota</taxon>
        <taxon>Pezizomycotina</taxon>
        <taxon>Orbiliomycetes</taxon>
        <taxon>Orbiliales</taxon>
        <taxon>Orbiliaceae</taxon>
        <taxon>Orbilia</taxon>
    </lineage>
</organism>
<dbReference type="InterPro" id="IPR001810">
    <property type="entry name" value="F-box_dom"/>
</dbReference>
<dbReference type="CDD" id="cd09917">
    <property type="entry name" value="F-box_SF"/>
    <property type="match status" value="1"/>
</dbReference>
<dbReference type="EMBL" id="JAVHNQ010000002">
    <property type="protein sequence ID" value="KAK6355288.1"/>
    <property type="molecule type" value="Genomic_DNA"/>
</dbReference>
<dbReference type="InterPro" id="IPR036047">
    <property type="entry name" value="F-box-like_dom_sf"/>
</dbReference>
<evidence type="ECO:0000259" key="1">
    <source>
        <dbReference type="PROSITE" id="PS50181"/>
    </source>
</evidence>
<dbReference type="Pfam" id="PF00646">
    <property type="entry name" value="F-box"/>
    <property type="match status" value="1"/>
</dbReference>
<dbReference type="PROSITE" id="PS50181">
    <property type="entry name" value="FBOX"/>
    <property type="match status" value="1"/>
</dbReference>
<comment type="caution">
    <text evidence="2">The sequence shown here is derived from an EMBL/GenBank/DDBJ whole genome shotgun (WGS) entry which is preliminary data.</text>
</comment>
<gene>
    <name evidence="2" type="ORF">TWF696_004400</name>
</gene>
<dbReference type="SUPFAM" id="SSF81383">
    <property type="entry name" value="F-box domain"/>
    <property type="match status" value="1"/>
</dbReference>
<dbReference type="Gene3D" id="1.20.1280.50">
    <property type="match status" value="1"/>
</dbReference>
<name>A0AAV9V9W5_9PEZI</name>
<accession>A0AAV9V9W5</accession>